<dbReference type="GO" id="GO:0016758">
    <property type="term" value="F:hexosyltransferase activity"/>
    <property type="evidence" value="ECO:0007669"/>
    <property type="project" value="UniProtKB-ARBA"/>
</dbReference>
<proteinExistence type="predicted"/>
<evidence type="ECO:0000259" key="1">
    <source>
        <dbReference type="Pfam" id="PF00535"/>
    </source>
</evidence>
<keyword evidence="3" id="KW-1185">Reference proteome</keyword>
<dbReference type="Proteomes" id="UP000615026">
    <property type="component" value="Unassembled WGS sequence"/>
</dbReference>
<dbReference type="Gene3D" id="3.90.550.10">
    <property type="entry name" value="Spore Coat Polysaccharide Biosynthesis Protein SpsA, Chain A"/>
    <property type="match status" value="1"/>
</dbReference>
<dbReference type="InterPro" id="IPR001173">
    <property type="entry name" value="Glyco_trans_2-like"/>
</dbReference>
<evidence type="ECO:0000313" key="3">
    <source>
        <dbReference type="Proteomes" id="UP000615026"/>
    </source>
</evidence>
<reference evidence="2" key="1">
    <citation type="submission" date="2020-10" db="EMBL/GenBank/DDBJ databases">
        <authorList>
            <person name="Castelo-Branco R."/>
            <person name="Eusebio N."/>
            <person name="Adriana R."/>
            <person name="Vieira A."/>
            <person name="Brugerolle De Fraissinette N."/>
            <person name="Rezende De Castro R."/>
            <person name="Schneider M.P."/>
            <person name="Vasconcelos V."/>
            <person name="Leao P.N."/>
        </authorList>
    </citation>
    <scope>NUCLEOTIDE SEQUENCE</scope>
    <source>
        <strain evidence="2">LEGE 11479</strain>
    </source>
</reference>
<dbReference type="RefSeq" id="WP_193994501.1">
    <property type="nucleotide sequence ID" value="NZ_JADEXP010000180.1"/>
</dbReference>
<protein>
    <submittedName>
        <fullName evidence="2">Glycosyltransferase family 2 protein</fullName>
    </submittedName>
</protein>
<dbReference type="EMBL" id="JADEXP010000180">
    <property type="protein sequence ID" value="MBE9068560.1"/>
    <property type="molecule type" value="Genomic_DNA"/>
</dbReference>
<evidence type="ECO:0000313" key="2">
    <source>
        <dbReference type="EMBL" id="MBE9068560.1"/>
    </source>
</evidence>
<dbReference type="PANTHER" id="PTHR22916">
    <property type="entry name" value="GLYCOSYLTRANSFERASE"/>
    <property type="match status" value="1"/>
</dbReference>
<dbReference type="InterPro" id="IPR029044">
    <property type="entry name" value="Nucleotide-diphossugar_trans"/>
</dbReference>
<feature type="domain" description="Glycosyltransferase 2-like" evidence="1">
    <location>
        <begin position="8"/>
        <end position="189"/>
    </location>
</feature>
<organism evidence="2 3">
    <name type="scientific">Leptolyngbya cf. ectocarpi LEGE 11479</name>
    <dbReference type="NCBI Taxonomy" id="1828722"/>
    <lineage>
        <taxon>Bacteria</taxon>
        <taxon>Bacillati</taxon>
        <taxon>Cyanobacteriota</taxon>
        <taxon>Cyanophyceae</taxon>
        <taxon>Leptolyngbyales</taxon>
        <taxon>Leptolyngbyaceae</taxon>
        <taxon>Leptolyngbya group</taxon>
        <taxon>Leptolyngbya</taxon>
    </lineage>
</organism>
<dbReference type="PANTHER" id="PTHR22916:SF3">
    <property type="entry name" value="UDP-GLCNAC:BETAGAL BETA-1,3-N-ACETYLGLUCOSAMINYLTRANSFERASE-LIKE PROTEIN 1"/>
    <property type="match status" value="1"/>
</dbReference>
<name>A0A928ZW54_LEPEC</name>
<dbReference type="AlphaFoldDB" id="A0A928ZW54"/>
<dbReference type="CDD" id="cd00761">
    <property type="entry name" value="Glyco_tranf_GTA_type"/>
    <property type="match status" value="1"/>
</dbReference>
<accession>A0A928ZW54</accession>
<dbReference type="Pfam" id="PF00535">
    <property type="entry name" value="Glycos_transf_2"/>
    <property type="match status" value="1"/>
</dbReference>
<dbReference type="SUPFAM" id="SSF53448">
    <property type="entry name" value="Nucleotide-diphospho-sugar transferases"/>
    <property type="match status" value="1"/>
</dbReference>
<sequence>MQQKPLVSCITIFLNAEKFIEEAIASIFAQTYTDWEFILVDDGSTDRSTAIAVKYADTYPNHVICLEHNNHQNKGMSASRNLGIKAANGKYICFLDADDVWLPQKLEQQVALLEDRPDVAMVYGLIHFWYSWTGKLEDKEQDFIYRRHFHQASRLFTPPQLLILLLRERAPAVGLGCNPMIRKEVFSKVGYFEAAFRDHYEDYVLLSKVTLDYSVLVTDQCWSKYRRHPDSCTAISFDFVENIDKICSAKLKFLTWLSQYLIQKEIKNIWIWLPIKIEGWWHRYPRLLILKRQLQNWLSR</sequence>
<gene>
    <name evidence="2" type="ORF">IQ260_18090</name>
</gene>
<comment type="caution">
    <text evidence="2">The sequence shown here is derived from an EMBL/GenBank/DDBJ whole genome shotgun (WGS) entry which is preliminary data.</text>
</comment>